<dbReference type="Proteomes" id="UP000018040">
    <property type="component" value="Unassembled WGS sequence"/>
</dbReference>
<comment type="caution">
    <text evidence="1">The sequence shown here is derived from an EMBL/GenBank/DDBJ whole genome shotgun (WGS) entry which is preliminary data.</text>
</comment>
<dbReference type="AlphaFoldDB" id="V6TSW2"/>
<dbReference type="EMBL" id="AHHH01000319">
    <property type="protein sequence ID" value="ESU40115.1"/>
    <property type="molecule type" value="Genomic_DNA"/>
</dbReference>
<gene>
    <name evidence="1" type="ORF">GSB_150282</name>
</gene>
<protein>
    <submittedName>
        <fullName evidence="1">Chromosome segregation ATPase</fullName>
    </submittedName>
</protein>
<evidence type="ECO:0000313" key="2">
    <source>
        <dbReference type="Proteomes" id="UP000018040"/>
    </source>
</evidence>
<sequence>VRSETPASSSGYPSWASWLEELYISKHVYRSLEVRSQSGQDWVASWLSYIKEYSCASSKYSPCSNVGLNSPPFARLTLKCHLVISLVLHATVKTKLLAHHAIARLSWHYKILIKDIASPVASKHQLMDTLA</sequence>
<reference evidence="2" key="1">
    <citation type="submission" date="2012-02" db="EMBL/GenBank/DDBJ databases">
        <title>Genome sequencing of Giardia lamblia Genotypes A2 and B isolates (DH and GS) and comparative analysis with the genomes of Genotypes A1 and E (WB and Pig).</title>
        <authorList>
            <person name="Adam R."/>
            <person name="Dahlstrom E."/>
            <person name="Martens C."/>
            <person name="Bruno D."/>
            <person name="Barbian K."/>
            <person name="Porcella S.F."/>
            <person name="Nash T."/>
        </authorList>
    </citation>
    <scope>NUCLEOTIDE SEQUENCE</scope>
    <source>
        <strain evidence="2">GS</strain>
    </source>
</reference>
<accession>V6TSW2</accession>
<feature type="non-terminal residue" evidence="1">
    <location>
        <position position="1"/>
    </location>
</feature>
<evidence type="ECO:0000313" key="1">
    <source>
        <dbReference type="EMBL" id="ESU40115.1"/>
    </source>
</evidence>
<proteinExistence type="predicted"/>
<organism evidence="1 2">
    <name type="scientific">Giardia intestinalis</name>
    <name type="common">Giardia lamblia</name>
    <dbReference type="NCBI Taxonomy" id="5741"/>
    <lineage>
        <taxon>Eukaryota</taxon>
        <taxon>Metamonada</taxon>
        <taxon>Diplomonadida</taxon>
        <taxon>Hexamitidae</taxon>
        <taxon>Giardiinae</taxon>
        <taxon>Giardia</taxon>
    </lineage>
</organism>
<name>V6TSW2_GIAIN</name>
<reference evidence="1 2" key="2">
    <citation type="journal article" date="2013" name="Genome Biol. Evol.">
        <title>Genome sequencing of Giardia lamblia genotypes A2 and B isolates (DH and GS) and comparative analysis with the genomes of genotypes A1 and E (WB and Pig).</title>
        <authorList>
            <person name="Adam R.D."/>
            <person name="Dahlstrom E.W."/>
            <person name="Martens C.A."/>
            <person name="Bruno D.P."/>
            <person name="Barbian K.D."/>
            <person name="Ricklefs S.M."/>
            <person name="Hernandez M.M."/>
            <person name="Narla N.P."/>
            <person name="Patel R.B."/>
            <person name="Porcella S.F."/>
            <person name="Nash T.E."/>
        </authorList>
    </citation>
    <scope>NUCLEOTIDE SEQUENCE [LARGE SCALE GENOMIC DNA]</scope>
    <source>
        <strain evidence="1 2">GS</strain>
    </source>
</reference>